<dbReference type="InterPro" id="IPR046554">
    <property type="entry name" value="DUF6708"/>
</dbReference>
<dbReference type="Proteomes" id="UP000306327">
    <property type="component" value="Unassembled WGS sequence"/>
</dbReference>
<comment type="caution">
    <text evidence="3">The sequence shown here is derived from an EMBL/GenBank/DDBJ whole genome shotgun (WGS) entry which is preliminary data.</text>
</comment>
<sequence>MKAAIDDYFSREPLLTPRLKNWEEDLPENNAKQNVPGKLIQVTEINDTWMEIPRYENIMWGGAWLVVIAMIIPTVLFIWGVVDFYPSGLDFETLLTFFMFLFFSFSMILLNLRMALFVPRDQPIRFNRKRQKIYIFEHHRKAWNPWVKWPVTVRVYDWADVHGEISRESDRYDQGFRLYGAICKPGTHEVVERFILNRAVFYIEHQRQLWSHWCRYMQHQPVVMDPLYDLPGDGRPLKNKMYWPEALDIESRTAPE</sequence>
<feature type="transmembrane region" description="Helical" evidence="1">
    <location>
        <begin position="58"/>
        <end position="82"/>
    </location>
</feature>
<gene>
    <name evidence="3" type="ORF">EcCFBP13530_18745</name>
</gene>
<accession>A0AB38P123</accession>
<reference evidence="3 4" key="1">
    <citation type="journal article" date="2019" name="Sci. Rep.">
        <title>Differences in resource use lead to coexistence of seed-transmitted microbial populations.</title>
        <authorList>
            <person name="Torres-Cortes G."/>
            <person name="Garcia B.J."/>
            <person name="Compant S."/>
            <person name="Rezki S."/>
            <person name="Jones P."/>
            <person name="Preveaux A."/>
            <person name="Briand M."/>
            <person name="Roulet A."/>
            <person name="Bouchez O."/>
            <person name="Jacobson D."/>
            <person name="Barret M."/>
        </authorList>
    </citation>
    <scope>NUCLEOTIDE SEQUENCE [LARGE SCALE GENOMIC DNA]</scope>
    <source>
        <strain evidence="3 4">CFBP13530</strain>
    </source>
</reference>
<keyword evidence="1" id="KW-0812">Transmembrane</keyword>
<name>A0AB38P123_9ENTR</name>
<feature type="transmembrane region" description="Helical" evidence="1">
    <location>
        <begin position="94"/>
        <end position="118"/>
    </location>
</feature>
<protein>
    <recommendedName>
        <fullName evidence="2">DUF6708 domain-containing protein</fullName>
    </recommendedName>
</protein>
<organism evidence="3 4">
    <name type="scientific">Enterobacter cancerogenus</name>
    <dbReference type="NCBI Taxonomy" id="69218"/>
    <lineage>
        <taxon>Bacteria</taxon>
        <taxon>Pseudomonadati</taxon>
        <taxon>Pseudomonadota</taxon>
        <taxon>Gammaproteobacteria</taxon>
        <taxon>Enterobacterales</taxon>
        <taxon>Enterobacteriaceae</taxon>
        <taxon>Enterobacter</taxon>
        <taxon>Enterobacter cloacae complex</taxon>
    </lineage>
</organism>
<keyword evidence="1" id="KW-0472">Membrane</keyword>
<dbReference type="AlphaFoldDB" id="A0AB38P123"/>
<dbReference type="Pfam" id="PF20455">
    <property type="entry name" value="DUF6708"/>
    <property type="match status" value="1"/>
</dbReference>
<evidence type="ECO:0000313" key="3">
    <source>
        <dbReference type="EMBL" id="TKK16460.1"/>
    </source>
</evidence>
<evidence type="ECO:0000256" key="1">
    <source>
        <dbReference type="SAM" id="Phobius"/>
    </source>
</evidence>
<evidence type="ECO:0000313" key="4">
    <source>
        <dbReference type="Proteomes" id="UP000306327"/>
    </source>
</evidence>
<dbReference type="EMBL" id="QGAL01000006">
    <property type="protein sequence ID" value="TKK16460.1"/>
    <property type="molecule type" value="Genomic_DNA"/>
</dbReference>
<evidence type="ECO:0000259" key="2">
    <source>
        <dbReference type="Pfam" id="PF20455"/>
    </source>
</evidence>
<feature type="domain" description="DUF6708" evidence="2">
    <location>
        <begin position="105"/>
        <end position="221"/>
    </location>
</feature>
<proteinExistence type="predicted"/>
<keyword evidence="1" id="KW-1133">Transmembrane helix</keyword>